<dbReference type="PANTHER" id="PTHR39157:SF1">
    <property type="entry name" value="DOXX FAMILY PROTEIN"/>
    <property type="match status" value="1"/>
</dbReference>
<name>A0A366XSQ3_9BACI</name>
<dbReference type="Pfam" id="PF07681">
    <property type="entry name" value="DoxX"/>
    <property type="match status" value="1"/>
</dbReference>
<accession>A0A366XSQ3</accession>
<reference evidence="6 7" key="1">
    <citation type="submission" date="2018-07" db="EMBL/GenBank/DDBJ databases">
        <title>Lottiidibacillus patelloidae gen. nov., sp. nov., isolated from the intestinal tract of a marine limpet and the reclassification of B. taeanensis BH030017T, B. algicola KMM 3737T and B. hwajinpoensis SW-72T as genus Lottiidibacillus.</title>
        <authorList>
            <person name="Liu R."/>
            <person name="Huang Z."/>
        </authorList>
    </citation>
    <scope>NUCLEOTIDE SEQUENCE [LARGE SCALE GENOMIC DNA]</scope>
    <source>
        <strain evidence="6 7">BH030017</strain>
    </source>
</reference>
<keyword evidence="3 5" id="KW-1133">Transmembrane helix</keyword>
<dbReference type="OrthoDB" id="26941at2"/>
<dbReference type="AlphaFoldDB" id="A0A366XSQ3"/>
<keyword evidence="2 5" id="KW-0812">Transmembrane</keyword>
<dbReference type="InterPro" id="IPR032808">
    <property type="entry name" value="DoxX"/>
</dbReference>
<comment type="caution">
    <text evidence="6">The sequence shown here is derived from an EMBL/GenBank/DDBJ whole genome shotgun (WGS) entry which is preliminary data.</text>
</comment>
<dbReference type="EMBL" id="QOCW01000015">
    <property type="protein sequence ID" value="RBW68917.1"/>
    <property type="molecule type" value="Genomic_DNA"/>
</dbReference>
<evidence type="ECO:0000256" key="4">
    <source>
        <dbReference type="ARBA" id="ARBA00023136"/>
    </source>
</evidence>
<protein>
    <submittedName>
        <fullName evidence="6">Crp/Fnr family transcriptional regulator</fullName>
    </submittedName>
</protein>
<dbReference type="GO" id="GO:0016020">
    <property type="term" value="C:membrane"/>
    <property type="evidence" value="ECO:0007669"/>
    <property type="project" value="UniProtKB-SubCell"/>
</dbReference>
<evidence type="ECO:0000256" key="1">
    <source>
        <dbReference type="ARBA" id="ARBA00004141"/>
    </source>
</evidence>
<proteinExistence type="predicted"/>
<dbReference type="RefSeq" id="WP_113806771.1">
    <property type="nucleotide sequence ID" value="NZ_QOCW01000015.1"/>
</dbReference>
<sequence length="172" mass="18937">MFVKFLRENQLASYFLLVVRLYLGWEWMTSGWGKISGGFEAGGYLQGAVQKAGGDHPAVQGWWADFLTGVAVPNVDLFNILVPWGEFFVGIGLILGTFTTFAALMGAVMNFAFMFSGTTSTNPQMVLLTMFILVAGANAGKIGFDRWIMPLLKKGRNQLHVVENKNNHRPVG</sequence>
<comment type="subcellular location">
    <subcellularLocation>
        <location evidence="1">Membrane</location>
        <topology evidence="1">Multi-pass membrane protein</topology>
    </subcellularLocation>
</comment>
<evidence type="ECO:0000256" key="3">
    <source>
        <dbReference type="ARBA" id="ARBA00022989"/>
    </source>
</evidence>
<feature type="transmembrane region" description="Helical" evidence="5">
    <location>
        <begin position="125"/>
        <end position="144"/>
    </location>
</feature>
<dbReference type="PANTHER" id="PTHR39157">
    <property type="entry name" value="INTEGRAL MEMBRANE PROTEIN-RELATED"/>
    <property type="match status" value="1"/>
</dbReference>
<evidence type="ECO:0000256" key="5">
    <source>
        <dbReference type="SAM" id="Phobius"/>
    </source>
</evidence>
<keyword evidence="7" id="KW-1185">Reference proteome</keyword>
<evidence type="ECO:0000313" key="7">
    <source>
        <dbReference type="Proteomes" id="UP000253314"/>
    </source>
</evidence>
<evidence type="ECO:0000256" key="2">
    <source>
        <dbReference type="ARBA" id="ARBA00022692"/>
    </source>
</evidence>
<organism evidence="6 7">
    <name type="scientific">Bacillus taeanensis</name>
    <dbReference type="NCBI Taxonomy" id="273032"/>
    <lineage>
        <taxon>Bacteria</taxon>
        <taxon>Bacillati</taxon>
        <taxon>Bacillota</taxon>
        <taxon>Bacilli</taxon>
        <taxon>Bacillales</taxon>
        <taxon>Bacillaceae</taxon>
        <taxon>Bacillus</taxon>
    </lineage>
</organism>
<keyword evidence="4 5" id="KW-0472">Membrane</keyword>
<gene>
    <name evidence="6" type="ORF">DS031_14375</name>
</gene>
<feature type="transmembrane region" description="Helical" evidence="5">
    <location>
        <begin position="87"/>
        <end position="113"/>
    </location>
</feature>
<dbReference type="Proteomes" id="UP000253314">
    <property type="component" value="Unassembled WGS sequence"/>
</dbReference>
<evidence type="ECO:0000313" key="6">
    <source>
        <dbReference type="EMBL" id="RBW68917.1"/>
    </source>
</evidence>